<name>J1L179_9EURY</name>
<dbReference type="EMBL" id="CM001555">
    <property type="protein sequence ID" value="EJG06385.1"/>
    <property type="molecule type" value="Genomic_DNA"/>
</dbReference>
<dbReference type="RefSeq" id="WP_004037615.1">
    <property type="nucleotide sequence ID" value="NZ_CM001555.1"/>
</dbReference>
<evidence type="ECO:0000256" key="1">
    <source>
        <dbReference type="SAM" id="MobiDB-lite"/>
    </source>
</evidence>
<feature type="region of interest" description="Disordered" evidence="1">
    <location>
        <begin position="54"/>
        <end position="83"/>
    </location>
</feature>
<evidence type="ECO:0000313" key="3">
    <source>
        <dbReference type="Proteomes" id="UP000005095"/>
    </source>
</evidence>
<dbReference type="HOGENOM" id="CLU_1682711_0_0_2"/>
<dbReference type="Proteomes" id="UP000005095">
    <property type="component" value="Chromosome"/>
</dbReference>
<accession>J1L179</accession>
<dbReference type="STRING" id="28892.Metli_0417"/>
<dbReference type="OrthoDB" id="382697at2157"/>
<gene>
    <name evidence="2" type="ORF">Metli_0417</name>
</gene>
<keyword evidence="3" id="KW-1185">Reference proteome</keyword>
<protein>
    <submittedName>
        <fullName evidence="2">Uncharacterized protein</fullName>
    </submittedName>
</protein>
<reference evidence="2 3" key="1">
    <citation type="submission" date="2011-08" db="EMBL/GenBank/DDBJ databases">
        <title>The complete genome of Methanofollis liminatans DSM 4140.</title>
        <authorList>
            <consortium name="US DOE Joint Genome Institute (JGI-PGF)"/>
            <person name="Lucas S."/>
            <person name="Han J."/>
            <person name="Lapidus A."/>
            <person name="Bruce D."/>
            <person name="Goodwin L."/>
            <person name="Pitluck S."/>
            <person name="Peters L."/>
            <person name="Kyrpides N."/>
            <person name="Mavromatis K."/>
            <person name="Ivanova N."/>
            <person name="Mikhailova N."/>
            <person name="Lu M."/>
            <person name="Detter J.C."/>
            <person name="Tapia R."/>
            <person name="Han C."/>
            <person name="Land M."/>
            <person name="Hauser L."/>
            <person name="Markowitz V."/>
            <person name="Cheng J.-F."/>
            <person name="Hugenholtz P."/>
            <person name="Woyke T."/>
            <person name="Wu D."/>
            <person name="Spring S."/>
            <person name="Schuler E."/>
            <person name="Brambilla E."/>
            <person name="Klenk H.-P."/>
            <person name="Eisen J.A."/>
        </authorList>
    </citation>
    <scope>NUCLEOTIDE SEQUENCE [LARGE SCALE GENOMIC DNA]</scope>
    <source>
        <strain evidence="2 3">DSM 4140</strain>
    </source>
</reference>
<organism evidence="2 3">
    <name type="scientific">Methanofollis liminatans DSM 4140</name>
    <dbReference type="NCBI Taxonomy" id="28892"/>
    <lineage>
        <taxon>Archaea</taxon>
        <taxon>Methanobacteriati</taxon>
        <taxon>Methanobacteriota</taxon>
        <taxon>Stenosarchaea group</taxon>
        <taxon>Methanomicrobia</taxon>
        <taxon>Methanomicrobiales</taxon>
        <taxon>Methanomicrobiaceae</taxon>
        <taxon>Methanofollis</taxon>
    </lineage>
</organism>
<proteinExistence type="predicted"/>
<evidence type="ECO:0000313" key="2">
    <source>
        <dbReference type="EMBL" id="EJG06385.1"/>
    </source>
</evidence>
<sequence length="156" mass="17076">MSELRRKKQRDASSRPAWGTRFRGSVQAALALFCILLLTVSPAAADDARPYEDSLAATNTTPHPADIVVDGITTPGDETPAPDEIREQHIVRYVEENREADHGEGMRRNAASVLRQIAGLEDRGYDVADLRSALRSGDEAQVKEAFCRIQACVTGQ</sequence>
<dbReference type="AlphaFoldDB" id="J1L179"/>